<reference evidence="2 3" key="1">
    <citation type="submission" date="2014-12" db="EMBL/GenBank/DDBJ databases">
        <title>Draft genome sequences of 29 type strains of Enterococci.</title>
        <authorList>
            <person name="Zhong Z."/>
            <person name="Sun Z."/>
            <person name="Liu W."/>
            <person name="Zhang W."/>
            <person name="Zhang H."/>
        </authorList>
    </citation>
    <scope>NUCLEOTIDE SEQUENCE [LARGE SCALE GENOMIC DNA]</scope>
    <source>
        <strain evidence="2 3">DSM 22802</strain>
    </source>
</reference>
<organism evidence="2 3">
    <name type="scientific">Enterococcus devriesei</name>
    <dbReference type="NCBI Taxonomy" id="319970"/>
    <lineage>
        <taxon>Bacteria</taxon>
        <taxon>Bacillati</taxon>
        <taxon>Bacillota</taxon>
        <taxon>Bacilli</taxon>
        <taxon>Lactobacillales</taxon>
        <taxon>Enterococcaceae</taxon>
        <taxon>Enterococcus</taxon>
    </lineage>
</organism>
<dbReference type="RefSeq" id="WP_071861393.1">
    <property type="nucleotide sequence ID" value="NZ_CP151540.1"/>
</dbReference>
<gene>
    <name evidence="2" type="ORF">RV00_GL001427</name>
</gene>
<sequence length="343" mass="39508">MTEEKNRINQIYDSLVDTEEPELNIREKEILHPEESAEDIGTESLKTTAQDKPVSGSALNYYDNREQNYQDLLSLIDDAEKELADLKFRKLLMESDFTTLLDYYKKIFVKEEESASAIAKGALMEYFTFELIKPLENHGLQLSSNEFSTWETKHFNLSYRLTNEDKICFSFMMPTSDGKLRSEKIKLMEVDPASMSVTVLDTAVLTLLKDCYYEHIYTSGQNSMFSREMNDVIAHMKELGFSFDKNLLDNSEPLDLDVQLKHQTPVDVLDQIFITTMDNEKYDFKKVGEDSYLVALDGNQTVTIKQDNLAHTSSLKLNTDRKNKSLIEFFGSYPFLVPLTITD</sequence>
<dbReference type="OrthoDB" id="2193542at2"/>
<keyword evidence="3" id="KW-1185">Reference proteome</keyword>
<feature type="coiled-coil region" evidence="1">
    <location>
        <begin position="62"/>
        <end position="96"/>
    </location>
</feature>
<dbReference type="STRING" id="319970.RV00_GL001427"/>
<comment type="caution">
    <text evidence="2">The sequence shown here is derived from an EMBL/GenBank/DDBJ whole genome shotgun (WGS) entry which is preliminary data.</text>
</comment>
<dbReference type="EMBL" id="JXKM01000002">
    <property type="protein sequence ID" value="OJG36982.1"/>
    <property type="molecule type" value="Genomic_DNA"/>
</dbReference>
<dbReference type="AlphaFoldDB" id="A0A1L8SYI6"/>
<name>A0A1L8SYI6_9ENTE</name>
<protein>
    <submittedName>
        <fullName evidence="2">Uncharacterized protein</fullName>
    </submittedName>
</protein>
<dbReference type="Proteomes" id="UP000183700">
    <property type="component" value="Unassembled WGS sequence"/>
</dbReference>
<evidence type="ECO:0000313" key="3">
    <source>
        <dbReference type="Proteomes" id="UP000183700"/>
    </source>
</evidence>
<evidence type="ECO:0000313" key="2">
    <source>
        <dbReference type="EMBL" id="OJG36982.1"/>
    </source>
</evidence>
<accession>A0A1L8SYI6</accession>
<keyword evidence="1" id="KW-0175">Coiled coil</keyword>
<proteinExistence type="predicted"/>
<evidence type="ECO:0000256" key="1">
    <source>
        <dbReference type="SAM" id="Coils"/>
    </source>
</evidence>